<evidence type="ECO:0000259" key="1">
    <source>
        <dbReference type="PROSITE" id="PS50995"/>
    </source>
</evidence>
<dbReference type="InterPro" id="IPR036388">
    <property type="entry name" value="WH-like_DNA-bd_sf"/>
</dbReference>
<gene>
    <name evidence="2" type="ORF">GCM10022286_12200</name>
</gene>
<evidence type="ECO:0000313" key="2">
    <source>
        <dbReference type="EMBL" id="GAA4158781.1"/>
    </source>
</evidence>
<dbReference type="InterPro" id="IPR039422">
    <property type="entry name" value="MarR/SlyA-like"/>
</dbReference>
<dbReference type="PANTHER" id="PTHR33164:SF102">
    <property type="entry name" value="TRANSCRIPTIONAL REGULATORY PROTEIN"/>
    <property type="match status" value="1"/>
</dbReference>
<dbReference type="PROSITE" id="PS50995">
    <property type="entry name" value="HTH_MARR_2"/>
    <property type="match status" value="1"/>
</dbReference>
<reference evidence="2" key="2">
    <citation type="submission" date="2023-12" db="EMBL/GenBank/DDBJ databases">
        <authorList>
            <person name="Sun Q."/>
            <person name="Inoue M."/>
        </authorList>
    </citation>
    <scope>NUCLEOTIDE SEQUENCE</scope>
    <source>
        <strain evidence="2">JCM 17590</strain>
    </source>
</reference>
<dbReference type="SMART" id="SM00347">
    <property type="entry name" value="HTH_MARR"/>
    <property type="match status" value="1"/>
</dbReference>
<keyword evidence="3" id="KW-1185">Reference proteome</keyword>
<dbReference type="Proteomes" id="UP001415169">
    <property type="component" value="Unassembled WGS sequence"/>
</dbReference>
<accession>A0ABP7ZIE3</accession>
<dbReference type="InterPro" id="IPR000835">
    <property type="entry name" value="HTH_MarR-typ"/>
</dbReference>
<name>A0ABP7ZIE3_9MICO</name>
<dbReference type="PANTHER" id="PTHR33164">
    <property type="entry name" value="TRANSCRIPTIONAL REGULATOR, MARR FAMILY"/>
    <property type="match status" value="1"/>
</dbReference>
<dbReference type="SUPFAM" id="SSF46785">
    <property type="entry name" value="Winged helix' DNA-binding domain"/>
    <property type="match status" value="1"/>
</dbReference>
<feature type="domain" description="HTH marR-type" evidence="1">
    <location>
        <begin position="10"/>
        <end position="163"/>
    </location>
</feature>
<organism evidence="2 3">
    <name type="scientific">Gryllotalpicola daejeonensis</name>
    <dbReference type="NCBI Taxonomy" id="993087"/>
    <lineage>
        <taxon>Bacteria</taxon>
        <taxon>Bacillati</taxon>
        <taxon>Actinomycetota</taxon>
        <taxon>Actinomycetes</taxon>
        <taxon>Micrococcales</taxon>
        <taxon>Microbacteriaceae</taxon>
        <taxon>Gryllotalpicola</taxon>
    </lineage>
</organism>
<comment type="caution">
    <text evidence="2">The sequence shown here is derived from an EMBL/GenBank/DDBJ whole genome shotgun (WGS) entry which is preliminary data.</text>
</comment>
<evidence type="ECO:0000313" key="3">
    <source>
        <dbReference type="Proteomes" id="UP001415169"/>
    </source>
</evidence>
<dbReference type="InterPro" id="IPR036390">
    <property type="entry name" value="WH_DNA-bd_sf"/>
</dbReference>
<proteinExistence type="predicted"/>
<dbReference type="EMBL" id="BAABBV010000001">
    <property type="protein sequence ID" value="GAA4158781.1"/>
    <property type="molecule type" value="Genomic_DNA"/>
</dbReference>
<protein>
    <recommendedName>
        <fullName evidence="1">HTH marR-type domain-containing protein</fullName>
    </recommendedName>
</protein>
<dbReference type="Pfam" id="PF01047">
    <property type="entry name" value="MarR"/>
    <property type="match status" value="1"/>
</dbReference>
<sequence>MPLTVVRRESEHLYSRLPRTEAGLRAVEALLALQRAETIALENARRAAHLTRSEFQALRYLLQAQRDQRPMGPKDLVIMLDLSPAAVTKVVDRLVALGDLQRTAHPRDRRAIYLTPTPAGEEKINSAYAPFHQTLVDVIDELDEETNNALHDGLLAVVEKLGASHSAEPRRSAELVAN</sequence>
<dbReference type="RefSeq" id="WP_344790858.1">
    <property type="nucleotide sequence ID" value="NZ_BAABBV010000001.1"/>
</dbReference>
<dbReference type="Gene3D" id="1.10.10.10">
    <property type="entry name" value="Winged helix-like DNA-binding domain superfamily/Winged helix DNA-binding domain"/>
    <property type="match status" value="1"/>
</dbReference>
<reference evidence="2" key="1">
    <citation type="journal article" date="2014" name="Int. J. Syst. Evol. Microbiol.">
        <title>Complete genome of a new Firmicutes species belonging to the dominant human colonic microbiota ('Ruminococcus bicirculans') reveals two chromosomes and a selective capacity to utilize plant glucans.</title>
        <authorList>
            <consortium name="NISC Comparative Sequencing Program"/>
            <person name="Wegmann U."/>
            <person name="Louis P."/>
            <person name="Goesmann A."/>
            <person name="Henrissat B."/>
            <person name="Duncan S.H."/>
            <person name="Flint H.J."/>
        </authorList>
    </citation>
    <scope>NUCLEOTIDE SEQUENCE</scope>
    <source>
        <strain evidence="2">JCM 17590</strain>
    </source>
</reference>